<dbReference type="PANTHER" id="PTHR43557:SF2">
    <property type="entry name" value="RIESKE DOMAIN-CONTAINING PROTEIN-RELATED"/>
    <property type="match status" value="1"/>
</dbReference>
<comment type="cofactor">
    <cofactor evidence="1">
        <name>FAD</name>
        <dbReference type="ChEBI" id="CHEBI:57692"/>
    </cofactor>
</comment>
<evidence type="ECO:0000256" key="2">
    <source>
        <dbReference type="ARBA" id="ARBA00022630"/>
    </source>
</evidence>
<gene>
    <name evidence="7" type="ORF">L0C25_21980</name>
</gene>
<dbReference type="InterPro" id="IPR023753">
    <property type="entry name" value="FAD/NAD-binding_dom"/>
</dbReference>
<dbReference type="InterPro" id="IPR050446">
    <property type="entry name" value="FAD-oxidoreductase/Apoptosis"/>
</dbReference>
<dbReference type="PANTHER" id="PTHR43557">
    <property type="entry name" value="APOPTOSIS-INDUCING FACTOR 1"/>
    <property type="match status" value="1"/>
</dbReference>
<evidence type="ECO:0000256" key="1">
    <source>
        <dbReference type="ARBA" id="ARBA00001974"/>
    </source>
</evidence>
<dbReference type="Gene3D" id="3.30.390.30">
    <property type="match status" value="1"/>
</dbReference>
<accession>A0AA46YLS6</accession>
<dbReference type="Proteomes" id="UP001164390">
    <property type="component" value="Chromosome"/>
</dbReference>
<dbReference type="InterPro" id="IPR036188">
    <property type="entry name" value="FAD/NAD-bd_sf"/>
</dbReference>
<keyword evidence="3" id="KW-0274">FAD</keyword>
<proteinExistence type="predicted"/>
<dbReference type="RefSeq" id="WP_271633936.1">
    <property type="nucleotide sequence ID" value="NZ_CP094970.1"/>
</dbReference>
<dbReference type="PRINTS" id="PR00411">
    <property type="entry name" value="PNDRDTASEI"/>
</dbReference>
<name>A0AA46YLS6_9ACTN</name>
<protein>
    <submittedName>
        <fullName evidence="7">FAD-dependent oxidoreductase</fullName>
    </submittedName>
</protein>
<keyword evidence="2" id="KW-0285">Flavoprotein</keyword>
<dbReference type="EMBL" id="CP094970">
    <property type="protein sequence ID" value="UYM05158.1"/>
    <property type="molecule type" value="Genomic_DNA"/>
</dbReference>
<dbReference type="Pfam" id="PF14759">
    <property type="entry name" value="Reductase_C"/>
    <property type="match status" value="1"/>
</dbReference>
<organism evidence="7 8">
    <name type="scientific">Solicola gregarius</name>
    <dbReference type="NCBI Taxonomy" id="2908642"/>
    <lineage>
        <taxon>Bacteria</taxon>
        <taxon>Bacillati</taxon>
        <taxon>Actinomycetota</taxon>
        <taxon>Actinomycetes</taxon>
        <taxon>Propionibacteriales</taxon>
        <taxon>Nocardioidaceae</taxon>
        <taxon>Solicola</taxon>
    </lineage>
</organism>
<feature type="domain" description="FAD/NAD(P)-binding" evidence="5">
    <location>
        <begin position="11"/>
        <end position="307"/>
    </location>
</feature>
<keyword evidence="8" id="KW-1185">Reference proteome</keyword>
<dbReference type="PRINTS" id="PR00368">
    <property type="entry name" value="FADPNR"/>
</dbReference>
<dbReference type="InterPro" id="IPR016156">
    <property type="entry name" value="FAD/NAD-linked_Rdtase_dimer_sf"/>
</dbReference>
<evidence type="ECO:0000259" key="5">
    <source>
        <dbReference type="Pfam" id="PF07992"/>
    </source>
</evidence>
<keyword evidence="4" id="KW-0560">Oxidoreductase</keyword>
<dbReference type="GO" id="GO:0016651">
    <property type="term" value="F:oxidoreductase activity, acting on NAD(P)H"/>
    <property type="evidence" value="ECO:0007669"/>
    <property type="project" value="TreeGrafter"/>
</dbReference>
<dbReference type="GO" id="GO:0005737">
    <property type="term" value="C:cytoplasm"/>
    <property type="evidence" value="ECO:0007669"/>
    <property type="project" value="TreeGrafter"/>
</dbReference>
<evidence type="ECO:0000313" key="8">
    <source>
        <dbReference type="Proteomes" id="UP001164390"/>
    </source>
</evidence>
<dbReference type="SUPFAM" id="SSF55424">
    <property type="entry name" value="FAD/NAD-linked reductases, dimerisation (C-terminal) domain"/>
    <property type="match status" value="1"/>
</dbReference>
<dbReference type="KEGG" id="sgrg:L0C25_21980"/>
<dbReference type="Pfam" id="PF07992">
    <property type="entry name" value="Pyr_redox_2"/>
    <property type="match status" value="1"/>
</dbReference>
<evidence type="ECO:0000259" key="6">
    <source>
        <dbReference type="Pfam" id="PF14759"/>
    </source>
</evidence>
<dbReference type="Gene3D" id="3.50.50.60">
    <property type="entry name" value="FAD/NAD(P)-binding domain"/>
    <property type="match status" value="2"/>
</dbReference>
<dbReference type="SUPFAM" id="SSF51905">
    <property type="entry name" value="FAD/NAD(P)-binding domain"/>
    <property type="match status" value="2"/>
</dbReference>
<evidence type="ECO:0000313" key="7">
    <source>
        <dbReference type="EMBL" id="UYM05158.1"/>
    </source>
</evidence>
<dbReference type="InterPro" id="IPR028202">
    <property type="entry name" value="Reductase_C"/>
</dbReference>
<evidence type="ECO:0000256" key="4">
    <source>
        <dbReference type="ARBA" id="ARBA00023002"/>
    </source>
</evidence>
<feature type="domain" description="Reductase C-terminal" evidence="6">
    <location>
        <begin position="329"/>
        <end position="415"/>
    </location>
</feature>
<dbReference type="AlphaFoldDB" id="A0AA46YLS6"/>
<evidence type="ECO:0000256" key="3">
    <source>
        <dbReference type="ARBA" id="ARBA00022827"/>
    </source>
</evidence>
<sequence>MTTQPGNGEHSFVIVGGGLAGAKAAETLRDEGFDERIVLLCDESELPYERPPLSKGYLLGNDARESAYVHEANWYRENNVDLRLATRVRRIDRFASEVVLADAERVHYDRLLLATGSEPRRLDVPGADLDGVLYLRNLADSDAIKRVIEAGGPIVVVGAGWIGLEVAAAAREHDVEVTVLEVADLPLQQALGDDEVARVFADLHREHGVDLRLGTGITSIEGADGRVDSVTTSDGSSVRAAAVVVGIGVAPRTGLAEDAGLVVDNGVHVDPHLFSSDPVILAAGDVAAIEHPVLHERIRVEHWANALVTGPHAARSMLGHDVVFEELPYFFTDQYDLGMEYVGYAPPDAVDSVVLRGDVAGRAFYAFWLAAGKVVAGMHVNLWDDGIDPVKALILDGGAVDTAKLADTAVPLGEALVRRAG</sequence>
<reference evidence="7" key="1">
    <citation type="submission" date="2022-01" db="EMBL/GenBank/DDBJ databases">
        <title>Nocardioidaceae gen. sp. A5X3R13.</title>
        <authorList>
            <person name="Lopez Marin M.A."/>
            <person name="Uhlik O."/>
        </authorList>
    </citation>
    <scope>NUCLEOTIDE SEQUENCE</scope>
    <source>
        <strain evidence="7">A5X3R13</strain>
    </source>
</reference>